<keyword evidence="4" id="KW-1185">Reference proteome</keyword>
<dbReference type="InterPro" id="IPR050631">
    <property type="entry name" value="PheA/TfdB_FAD_monoxygenase"/>
</dbReference>
<accession>A0ABW6URZ9</accession>
<dbReference type="Pfam" id="PF01494">
    <property type="entry name" value="FAD_binding_3"/>
    <property type="match status" value="1"/>
</dbReference>
<dbReference type="InterPro" id="IPR036188">
    <property type="entry name" value="FAD/NAD-bd_sf"/>
</dbReference>
<dbReference type="Gene3D" id="3.50.50.60">
    <property type="entry name" value="FAD/NAD(P)-binding domain"/>
    <property type="match status" value="1"/>
</dbReference>
<dbReference type="PANTHER" id="PTHR43476:SF3">
    <property type="entry name" value="FAD-BINDING MONOOXYGENASE"/>
    <property type="match status" value="1"/>
</dbReference>
<keyword evidence="1" id="KW-0560">Oxidoreductase</keyword>
<dbReference type="PANTHER" id="PTHR43476">
    <property type="entry name" value="3-(3-HYDROXY-PHENYL)PROPIONATE/3-HYDROXYCINNAMIC ACID HYDROXYLASE"/>
    <property type="match status" value="1"/>
</dbReference>
<organism evidence="3 4">
    <name type="scientific">Streptomyces bluensis</name>
    <dbReference type="NCBI Taxonomy" id="33897"/>
    <lineage>
        <taxon>Bacteria</taxon>
        <taxon>Bacillati</taxon>
        <taxon>Actinomycetota</taxon>
        <taxon>Actinomycetes</taxon>
        <taxon>Kitasatosporales</taxon>
        <taxon>Streptomycetaceae</taxon>
        <taxon>Streptomyces</taxon>
    </lineage>
</organism>
<dbReference type="Gene3D" id="3.30.9.10">
    <property type="entry name" value="D-Amino Acid Oxidase, subunit A, domain 2"/>
    <property type="match status" value="1"/>
</dbReference>
<dbReference type="PRINTS" id="PR00420">
    <property type="entry name" value="RNGMNOXGNASE"/>
</dbReference>
<dbReference type="RefSeq" id="WP_387891827.1">
    <property type="nucleotide sequence ID" value="NZ_JBIAWJ010000024.1"/>
</dbReference>
<dbReference type="EMBL" id="JBIAWJ010000024">
    <property type="protein sequence ID" value="MFF4526231.1"/>
    <property type="molecule type" value="Genomic_DNA"/>
</dbReference>
<dbReference type="SUPFAM" id="SSF51905">
    <property type="entry name" value="FAD/NAD(P)-binding domain"/>
    <property type="match status" value="1"/>
</dbReference>
<dbReference type="NCBIfam" id="NF004829">
    <property type="entry name" value="PRK06183.1-3"/>
    <property type="match status" value="1"/>
</dbReference>
<name>A0ABW6URZ9_9ACTN</name>
<reference evidence="3 4" key="1">
    <citation type="submission" date="2024-10" db="EMBL/GenBank/DDBJ databases">
        <title>The Natural Products Discovery Center: Release of the First 8490 Sequenced Strains for Exploring Actinobacteria Biosynthetic Diversity.</title>
        <authorList>
            <person name="Kalkreuter E."/>
            <person name="Kautsar S.A."/>
            <person name="Yang D."/>
            <person name="Bader C.D."/>
            <person name="Teijaro C.N."/>
            <person name="Fluegel L."/>
            <person name="Davis C.M."/>
            <person name="Simpson J.R."/>
            <person name="Lauterbach L."/>
            <person name="Steele A.D."/>
            <person name="Gui C."/>
            <person name="Meng S."/>
            <person name="Li G."/>
            <person name="Viehrig K."/>
            <person name="Ye F."/>
            <person name="Su P."/>
            <person name="Kiefer A.F."/>
            <person name="Nichols A."/>
            <person name="Cepeda A.J."/>
            <person name="Yan W."/>
            <person name="Fan B."/>
            <person name="Jiang Y."/>
            <person name="Adhikari A."/>
            <person name="Zheng C.-J."/>
            <person name="Schuster L."/>
            <person name="Cowan T.M."/>
            <person name="Smanski M.J."/>
            <person name="Chevrette M.G."/>
            <person name="De Carvalho L.P.S."/>
            <person name="Shen B."/>
        </authorList>
    </citation>
    <scope>NUCLEOTIDE SEQUENCE [LARGE SCALE GENOMIC DNA]</scope>
    <source>
        <strain evidence="3 4">NPDC001390</strain>
    </source>
</reference>
<comment type="caution">
    <text evidence="3">The sequence shown here is derived from an EMBL/GenBank/DDBJ whole genome shotgun (WGS) entry which is preliminary data.</text>
</comment>
<gene>
    <name evidence="3" type="ORF">ACFY1D_33085</name>
</gene>
<dbReference type="InterPro" id="IPR002938">
    <property type="entry name" value="FAD-bd"/>
</dbReference>
<feature type="domain" description="FAD-binding" evidence="2">
    <location>
        <begin position="2"/>
        <end position="341"/>
    </location>
</feature>
<protein>
    <submittedName>
        <fullName evidence="3">Bifunctional 3-(3-hydroxy-phenyl)propionate/3-hydroxycinnamic acid hydroxylase</fullName>
    </submittedName>
</protein>
<evidence type="ECO:0000256" key="1">
    <source>
        <dbReference type="ARBA" id="ARBA00023002"/>
    </source>
</evidence>
<evidence type="ECO:0000259" key="2">
    <source>
        <dbReference type="Pfam" id="PF01494"/>
    </source>
</evidence>
<dbReference type="Proteomes" id="UP001602058">
    <property type="component" value="Unassembled WGS sequence"/>
</dbReference>
<sequence>MYDVLVAGMGPVGATAAVFAGRAGLRTMAVDPSEAVYPLPRATHFDAEVMRLFQSVGLADTLNKVVATYDGGVHLGADGEPIRDFRVPAVPGPSGWFPHYTFIQPQVDQILRDAALGDPNVDGRLGWEVVATEQNADHVAVTISAPSGATEVVTARFVIACDGASSPIRKSLGIDLIDYGFEEPWIIVDAIVPESAELPNHSIMWCDPKRPGTYIPQPGRHRRWEFMLLAGESPETMASRAVIEQLLRPSVDPDGVEIVRSAVYRFHGLIASQWRNGRIFLAGDAAHQTPPFYGQGMCHGIRDVSNLVWKLRLALDDPDMDSLLDSYALERHPHVKTVIDASVENGRYICILDPVEAHERDTRLRARMAAGQDVRSFRSVIPGIVAGIALPADDTNENGQLMIQPEVETVDGRVRLMDEVLGSGFRLITRSQVTDPASASWFDVALSGVLVALDDSGIARTAEAAAHGGPGPNETEPMGRSLFVDHSGELLKWFDKHEATAVLVRPDHYIFGVAEGEDGAERLLRSLREAIGSAGSN</sequence>
<proteinExistence type="predicted"/>
<evidence type="ECO:0000313" key="4">
    <source>
        <dbReference type="Proteomes" id="UP001602058"/>
    </source>
</evidence>
<evidence type="ECO:0000313" key="3">
    <source>
        <dbReference type="EMBL" id="MFF4526231.1"/>
    </source>
</evidence>
<dbReference type="Gene3D" id="3.40.30.120">
    <property type="match status" value="1"/>
</dbReference>